<gene>
    <name evidence="2" type="ORF">SM116_04685</name>
</gene>
<evidence type="ECO:0000313" key="2">
    <source>
        <dbReference type="EMBL" id="WPR90594.1"/>
    </source>
</evidence>
<protein>
    <submittedName>
        <fullName evidence="2">Uncharacterized protein</fullName>
    </submittedName>
</protein>
<sequence>MPTTHYQVTIDPSKVNGPTGDELKSLSSGKDITYDYWLDAKNLPLQLKYAFEVQGRMATATAQMRDWGVVRPLTAPPADQLITLEQAGLGG</sequence>
<name>A0ABZ0SNQ7_9MICO</name>
<reference evidence="2 3" key="1">
    <citation type="submission" date="2023-11" db="EMBL/GenBank/DDBJ databases">
        <title>Genome sequence of Microbacterium rhizosphaerae KACC 19337.</title>
        <authorList>
            <person name="Choi H."/>
            <person name="Kim S."/>
            <person name="Kim Y."/>
            <person name="Kwon S.-W."/>
            <person name="Heo J."/>
        </authorList>
    </citation>
    <scope>NUCLEOTIDE SEQUENCE [LARGE SCALE GENOMIC DNA]</scope>
    <source>
        <strain evidence="2 3">KACC 19337</strain>
    </source>
</reference>
<dbReference type="EMBL" id="CP139368">
    <property type="protein sequence ID" value="WPR90594.1"/>
    <property type="molecule type" value="Genomic_DNA"/>
</dbReference>
<feature type="region of interest" description="Disordered" evidence="1">
    <location>
        <begin position="1"/>
        <end position="22"/>
    </location>
</feature>
<organism evidence="2 3">
    <name type="scientific">Microbacterium rhizosphaerae</name>
    <dbReference type="NCBI Taxonomy" id="1678237"/>
    <lineage>
        <taxon>Bacteria</taxon>
        <taxon>Bacillati</taxon>
        <taxon>Actinomycetota</taxon>
        <taxon>Actinomycetes</taxon>
        <taxon>Micrococcales</taxon>
        <taxon>Microbacteriaceae</taxon>
        <taxon>Microbacterium</taxon>
    </lineage>
</organism>
<dbReference type="RefSeq" id="WP_320943298.1">
    <property type="nucleotide sequence ID" value="NZ_CP139368.1"/>
</dbReference>
<dbReference type="Gene3D" id="2.50.20.20">
    <property type="match status" value="1"/>
</dbReference>
<keyword evidence="3" id="KW-1185">Reference proteome</keyword>
<dbReference type="Proteomes" id="UP001323798">
    <property type="component" value="Chromosome"/>
</dbReference>
<evidence type="ECO:0000256" key="1">
    <source>
        <dbReference type="SAM" id="MobiDB-lite"/>
    </source>
</evidence>
<proteinExistence type="predicted"/>
<accession>A0ABZ0SNQ7</accession>
<evidence type="ECO:0000313" key="3">
    <source>
        <dbReference type="Proteomes" id="UP001323798"/>
    </source>
</evidence>